<evidence type="ECO:0000313" key="2">
    <source>
        <dbReference type="EMBL" id="MDX8487056.1"/>
    </source>
</evidence>
<sequence length="319" mass="34975">MTQVPLKVVEDESQLFGHALLVFAQDLGSSKRLRLAITRKSADTPYLGDDGWQARPASVAAEVVNRTQGSTTLSIGPEVCDRIPVDLQVKVEVEGQNVWGNAFWPPVTPQPGGWSKELTPPPPPSPRLPERIIDLPEPPVSPPPIRVPEPVATEPRSRSRHLYVLIPLLLLLATAGTYAGYRLGWMDAWLTRPETLAARFERLKRTDADGHELLALSGEAYRQGDAGIGMQAINLAMERGNKDAKLQIARNYDPNSFDPSKADRPDANKAARFYFELVVEGKSEAAGLLRSLCDKNASSPQDPAFNGFLTNTYCEGTLE</sequence>
<protein>
    <recommendedName>
        <fullName evidence="4">Sel1 repeat family protein</fullName>
    </recommendedName>
</protein>
<gene>
    <name evidence="2" type="ORF">RFM52_17760</name>
</gene>
<proteinExistence type="predicted"/>
<feature type="transmembrane region" description="Helical" evidence="1">
    <location>
        <begin position="162"/>
        <end position="181"/>
    </location>
</feature>
<keyword evidence="1" id="KW-1133">Transmembrane helix</keyword>
<comment type="caution">
    <text evidence="2">The sequence shown here is derived from an EMBL/GenBank/DDBJ whole genome shotgun (WGS) entry which is preliminary data.</text>
</comment>
<reference evidence="2 3" key="1">
    <citation type="submission" date="2023-08" db="EMBL/GenBank/DDBJ databases">
        <title>Implementing the SeqCode for naming new Mesorhizobium species isolated from Vachellia karroo root nodules.</title>
        <authorList>
            <person name="Van Lill M."/>
        </authorList>
    </citation>
    <scope>NUCLEOTIDE SEQUENCE [LARGE SCALE GENOMIC DNA]</scope>
    <source>
        <strain evidence="2 3">VK2B</strain>
    </source>
</reference>
<name>A0ABU4YK30_9HYPH</name>
<dbReference type="EMBL" id="JAVIIV010000011">
    <property type="protein sequence ID" value="MDX8487056.1"/>
    <property type="molecule type" value="Genomic_DNA"/>
</dbReference>
<evidence type="ECO:0008006" key="4">
    <source>
        <dbReference type="Google" id="ProtNLM"/>
    </source>
</evidence>
<dbReference type="RefSeq" id="WP_320292987.1">
    <property type="nucleotide sequence ID" value="NZ_JAVIIU010000001.1"/>
</dbReference>
<accession>A0ABU4YK30</accession>
<keyword evidence="3" id="KW-1185">Reference proteome</keyword>
<keyword evidence="1" id="KW-0472">Membrane</keyword>
<keyword evidence="1" id="KW-0812">Transmembrane</keyword>
<organism evidence="2 3">
    <name type="scientific">Mesorhizobium humile</name>
    <dbReference type="NCBI Taxonomy" id="3072313"/>
    <lineage>
        <taxon>Bacteria</taxon>
        <taxon>Pseudomonadati</taxon>
        <taxon>Pseudomonadota</taxon>
        <taxon>Alphaproteobacteria</taxon>
        <taxon>Hyphomicrobiales</taxon>
        <taxon>Phyllobacteriaceae</taxon>
        <taxon>Mesorhizobium</taxon>
    </lineage>
</organism>
<evidence type="ECO:0000313" key="3">
    <source>
        <dbReference type="Proteomes" id="UP001280156"/>
    </source>
</evidence>
<dbReference type="Proteomes" id="UP001280156">
    <property type="component" value="Unassembled WGS sequence"/>
</dbReference>
<evidence type="ECO:0000256" key="1">
    <source>
        <dbReference type="SAM" id="Phobius"/>
    </source>
</evidence>